<keyword evidence="6" id="KW-1185">Reference proteome</keyword>
<dbReference type="SMART" id="SM00354">
    <property type="entry name" value="HTH_LACI"/>
    <property type="match status" value="1"/>
</dbReference>
<dbReference type="STRING" id="1147123.SAMN05443428_11735"/>
<dbReference type="Proteomes" id="UP000190105">
    <property type="component" value="Unassembled WGS sequence"/>
</dbReference>
<dbReference type="InterPro" id="IPR010982">
    <property type="entry name" value="Lambda_DNA-bd_dom_sf"/>
</dbReference>
<dbReference type="InterPro" id="IPR028082">
    <property type="entry name" value="Peripla_BP_I"/>
</dbReference>
<dbReference type="SUPFAM" id="SSF53822">
    <property type="entry name" value="Periplasmic binding protein-like I"/>
    <property type="match status" value="1"/>
</dbReference>
<protein>
    <submittedName>
        <fullName evidence="5">Transcriptional regulator, LacI family</fullName>
    </submittedName>
</protein>
<evidence type="ECO:0000256" key="3">
    <source>
        <dbReference type="ARBA" id="ARBA00023163"/>
    </source>
</evidence>
<dbReference type="AlphaFoldDB" id="A0A1T4Y005"/>
<sequence length="330" mass="36638">MSLNIKDIAKLAGVSPATVSRVINNTGNVNEESRERVLKILGETGYKPNALARGLIHKRTNILGIVVPDISNINFSELVKGIEKEARNHGYNIILTTSGNEFEKEIECFQMYNEKRVDGIIFSGTRFTENHKIEMDNSTAPFLVFGQDFEHEKLLTVNIDNNKAAYDAAMFLFSKGAKNIAMIGGPLWDRAAGYSRFMGFLSAAVENGLNPKELIYEEGDFTIKSGYRIMKSILNKKIVDAVLAANDFMALGAIKCLSDEGISVPDEVQVMGFDDNIISEIYNPSLTTVKIDFYEAGKICAKALINKINGIEVEKNVKFPYEIVVRKSTK</sequence>
<proteinExistence type="predicted"/>
<accession>A0A1T4Y005</accession>
<dbReference type="SUPFAM" id="SSF47413">
    <property type="entry name" value="lambda repressor-like DNA-binding domains"/>
    <property type="match status" value="1"/>
</dbReference>
<evidence type="ECO:0000313" key="5">
    <source>
        <dbReference type="EMBL" id="SKA95106.1"/>
    </source>
</evidence>
<dbReference type="PRINTS" id="PR00036">
    <property type="entry name" value="HTHLACI"/>
</dbReference>
<dbReference type="CDD" id="cd19975">
    <property type="entry name" value="PBP1_CcpA-like"/>
    <property type="match status" value="1"/>
</dbReference>
<name>A0A1T4Y005_9CLOT</name>
<dbReference type="PROSITE" id="PS00356">
    <property type="entry name" value="HTH_LACI_1"/>
    <property type="match status" value="1"/>
</dbReference>
<dbReference type="RefSeq" id="WP_179122274.1">
    <property type="nucleotide sequence ID" value="NZ_FUYH01000017.1"/>
</dbReference>
<keyword evidence="2" id="KW-0238">DNA-binding</keyword>
<dbReference type="Gene3D" id="3.40.50.2300">
    <property type="match status" value="2"/>
</dbReference>
<dbReference type="PANTHER" id="PTHR30146">
    <property type="entry name" value="LACI-RELATED TRANSCRIPTIONAL REPRESSOR"/>
    <property type="match status" value="1"/>
</dbReference>
<dbReference type="Pfam" id="PF00356">
    <property type="entry name" value="LacI"/>
    <property type="match status" value="1"/>
</dbReference>
<evidence type="ECO:0000313" key="6">
    <source>
        <dbReference type="Proteomes" id="UP000190105"/>
    </source>
</evidence>
<dbReference type="GO" id="GO:0003700">
    <property type="term" value="F:DNA-binding transcription factor activity"/>
    <property type="evidence" value="ECO:0007669"/>
    <property type="project" value="TreeGrafter"/>
</dbReference>
<reference evidence="6" key="1">
    <citation type="submission" date="2017-02" db="EMBL/GenBank/DDBJ databases">
        <authorList>
            <person name="Varghese N."/>
            <person name="Submissions S."/>
        </authorList>
    </citation>
    <scope>NUCLEOTIDE SEQUENCE [LARGE SCALE GENOMIC DNA]</scope>
    <source>
        <strain evidence="6">USBA 833</strain>
    </source>
</reference>
<dbReference type="CDD" id="cd01392">
    <property type="entry name" value="HTH_LacI"/>
    <property type="match status" value="1"/>
</dbReference>
<evidence type="ECO:0000256" key="2">
    <source>
        <dbReference type="ARBA" id="ARBA00023125"/>
    </source>
</evidence>
<dbReference type="PROSITE" id="PS50932">
    <property type="entry name" value="HTH_LACI_2"/>
    <property type="match status" value="1"/>
</dbReference>
<evidence type="ECO:0000256" key="1">
    <source>
        <dbReference type="ARBA" id="ARBA00023015"/>
    </source>
</evidence>
<dbReference type="EMBL" id="FUYH01000017">
    <property type="protein sequence ID" value="SKA95106.1"/>
    <property type="molecule type" value="Genomic_DNA"/>
</dbReference>
<feature type="domain" description="HTH lacI-type" evidence="4">
    <location>
        <begin position="3"/>
        <end position="57"/>
    </location>
</feature>
<dbReference type="PANTHER" id="PTHR30146:SF109">
    <property type="entry name" value="HTH-TYPE TRANSCRIPTIONAL REGULATOR GALS"/>
    <property type="match status" value="1"/>
</dbReference>
<dbReference type="GO" id="GO:0000976">
    <property type="term" value="F:transcription cis-regulatory region binding"/>
    <property type="evidence" value="ECO:0007669"/>
    <property type="project" value="TreeGrafter"/>
</dbReference>
<organism evidence="5 6">
    <name type="scientific">Caloramator quimbayensis</name>
    <dbReference type="NCBI Taxonomy" id="1147123"/>
    <lineage>
        <taxon>Bacteria</taxon>
        <taxon>Bacillati</taxon>
        <taxon>Bacillota</taxon>
        <taxon>Clostridia</taxon>
        <taxon>Eubacteriales</taxon>
        <taxon>Clostridiaceae</taxon>
        <taxon>Caloramator</taxon>
    </lineage>
</organism>
<dbReference type="InterPro" id="IPR000843">
    <property type="entry name" value="HTH_LacI"/>
</dbReference>
<evidence type="ECO:0000259" key="4">
    <source>
        <dbReference type="PROSITE" id="PS50932"/>
    </source>
</evidence>
<gene>
    <name evidence="5" type="ORF">SAMN05443428_11735</name>
</gene>
<dbReference type="Gene3D" id="1.10.260.40">
    <property type="entry name" value="lambda repressor-like DNA-binding domains"/>
    <property type="match status" value="1"/>
</dbReference>
<keyword evidence="1" id="KW-0805">Transcription regulation</keyword>
<keyword evidence="3" id="KW-0804">Transcription</keyword>
<dbReference type="InterPro" id="IPR046335">
    <property type="entry name" value="LacI/GalR-like_sensor"/>
</dbReference>
<dbReference type="Pfam" id="PF13377">
    <property type="entry name" value="Peripla_BP_3"/>
    <property type="match status" value="1"/>
</dbReference>